<evidence type="ECO:0000256" key="1">
    <source>
        <dbReference type="SAM" id="SignalP"/>
    </source>
</evidence>
<name>A0AAX4HKX5_9BACT</name>
<dbReference type="RefSeq" id="WP_321391598.1">
    <property type="nucleotide sequence ID" value="NZ_CP139487.1"/>
</dbReference>
<dbReference type="AlphaFoldDB" id="A0AAX4HKX5"/>
<protein>
    <submittedName>
        <fullName evidence="2">Uncharacterized protein</fullName>
    </submittedName>
</protein>
<dbReference type="Proteomes" id="UP001324634">
    <property type="component" value="Chromosome"/>
</dbReference>
<evidence type="ECO:0000313" key="2">
    <source>
        <dbReference type="EMBL" id="WPU63929.1"/>
    </source>
</evidence>
<gene>
    <name evidence="2" type="ORF">SOO65_14635</name>
</gene>
<keyword evidence="3" id="KW-1185">Reference proteome</keyword>
<feature type="chain" id="PRO_5043421789" evidence="1">
    <location>
        <begin position="19"/>
        <end position="89"/>
    </location>
</feature>
<evidence type="ECO:0000313" key="3">
    <source>
        <dbReference type="Proteomes" id="UP001324634"/>
    </source>
</evidence>
<dbReference type="KEGG" id="psti:SOO65_14635"/>
<keyword evidence="1" id="KW-0732">Signal</keyword>
<organism evidence="2 3">
    <name type="scientific">Peredibacter starrii</name>
    <dbReference type="NCBI Taxonomy" id="28202"/>
    <lineage>
        <taxon>Bacteria</taxon>
        <taxon>Pseudomonadati</taxon>
        <taxon>Bdellovibrionota</taxon>
        <taxon>Bacteriovoracia</taxon>
        <taxon>Bacteriovoracales</taxon>
        <taxon>Bacteriovoracaceae</taxon>
        <taxon>Peredibacter</taxon>
    </lineage>
</organism>
<sequence>MKFVFLAIALSLSTSLFAGSVTVQVYARAAFTCRNVEEQAIWNLQRKCAELNMKLTHYAFGQCQPAGDDGGYVNYLDLTAYGTCTPHKN</sequence>
<dbReference type="EMBL" id="CP139487">
    <property type="protein sequence ID" value="WPU63929.1"/>
    <property type="molecule type" value="Genomic_DNA"/>
</dbReference>
<reference evidence="2 3" key="1">
    <citation type="submission" date="2023-11" db="EMBL/GenBank/DDBJ databases">
        <title>Peredibacter starrii A3.12.</title>
        <authorList>
            <person name="Mitchell R.J."/>
        </authorList>
    </citation>
    <scope>NUCLEOTIDE SEQUENCE [LARGE SCALE GENOMIC DNA]</scope>
    <source>
        <strain evidence="2 3">A3.12</strain>
    </source>
</reference>
<proteinExistence type="predicted"/>
<feature type="signal peptide" evidence="1">
    <location>
        <begin position="1"/>
        <end position="18"/>
    </location>
</feature>
<accession>A0AAX4HKX5</accession>